<accession>A0A1F8B4H2</accession>
<gene>
    <name evidence="3" type="ORF">A2955_03450</name>
</gene>
<keyword evidence="1" id="KW-0472">Membrane</keyword>
<name>A0A1F8B4H2_9BACT</name>
<sequence length="256" mass="27466">MKNPARFIFKIFITLSLLSAFPSVLYAQEFDPGSIATNTPIVDKEAKAGDVLSKAEAGLVRSDADYDKNMFGVVVENPSIVLNKPSSDTVPVISYGEVLVTVGNKNGDIKRGDFVTSSSVPGLARKATESGFVLGKALEDMEGKGKIRVFVNIQYRNIEGAPPTFGRVFKFLASALERPENLPEVLRYLFAMVLGGGAFVLGFVSFARSLRSGVEAVGRNPLAKSSIQLAMVLNLGGILTLTMAGIGLALFVIFYF</sequence>
<feature type="signal peptide" evidence="2">
    <location>
        <begin position="1"/>
        <end position="27"/>
    </location>
</feature>
<evidence type="ECO:0000256" key="1">
    <source>
        <dbReference type="SAM" id="Phobius"/>
    </source>
</evidence>
<feature type="chain" id="PRO_5009534992" evidence="2">
    <location>
        <begin position="28"/>
        <end position="256"/>
    </location>
</feature>
<feature type="transmembrane region" description="Helical" evidence="1">
    <location>
        <begin position="231"/>
        <end position="255"/>
    </location>
</feature>
<feature type="transmembrane region" description="Helical" evidence="1">
    <location>
        <begin position="188"/>
        <end position="210"/>
    </location>
</feature>
<evidence type="ECO:0000313" key="4">
    <source>
        <dbReference type="Proteomes" id="UP000177501"/>
    </source>
</evidence>
<dbReference type="AlphaFoldDB" id="A0A1F8B4H2"/>
<evidence type="ECO:0000256" key="2">
    <source>
        <dbReference type="SAM" id="SignalP"/>
    </source>
</evidence>
<dbReference type="Proteomes" id="UP000177501">
    <property type="component" value="Unassembled WGS sequence"/>
</dbReference>
<keyword evidence="2" id="KW-0732">Signal</keyword>
<proteinExistence type="predicted"/>
<comment type="caution">
    <text evidence="3">The sequence shown here is derived from an EMBL/GenBank/DDBJ whole genome shotgun (WGS) entry which is preliminary data.</text>
</comment>
<protein>
    <submittedName>
        <fullName evidence="3">Uncharacterized protein</fullName>
    </submittedName>
</protein>
<dbReference type="EMBL" id="MGHA01000040">
    <property type="protein sequence ID" value="OGM58820.1"/>
    <property type="molecule type" value="Genomic_DNA"/>
</dbReference>
<organism evidence="3 4">
    <name type="scientific">Candidatus Woesebacteria bacterium RIFCSPLOWO2_01_FULL_37_19</name>
    <dbReference type="NCBI Taxonomy" id="1802514"/>
    <lineage>
        <taxon>Bacteria</taxon>
        <taxon>Candidatus Woeseibacteriota</taxon>
    </lineage>
</organism>
<dbReference type="STRING" id="1802514.A2955_03450"/>
<keyword evidence="1" id="KW-0812">Transmembrane</keyword>
<reference evidence="3 4" key="1">
    <citation type="journal article" date="2016" name="Nat. Commun.">
        <title>Thousands of microbial genomes shed light on interconnected biogeochemical processes in an aquifer system.</title>
        <authorList>
            <person name="Anantharaman K."/>
            <person name="Brown C.T."/>
            <person name="Hug L.A."/>
            <person name="Sharon I."/>
            <person name="Castelle C.J."/>
            <person name="Probst A.J."/>
            <person name="Thomas B.C."/>
            <person name="Singh A."/>
            <person name="Wilkins M.J."/>
            <person name="Karaoz U."/>
            <person name="Brodie E.L."/>
            <person name="Williams K.H."/>
            <person name="Hubbard S.S."/>
            <person name="Banfield J.F."/>
        </authorList>
    </citation>
    <scope>NUCLEOTIDE SEQUENCE [LARGE SCALE GENOMIC DNA]</scope>
</reference>
<keyword evidence="1" id="KW-1133">Transmembrane helix</keyword>
<evidence type="ECO:0000313" key="3">
    <source>
        <dbReference type="EMBL" id="OGM58820.1"/>
    </source>
</evidence>